<dbReference type="AlphaFoldDB" id="G3AYC6"/>
<dbReference type="eggNOG" id="ENOG502RPVG">
    <property type="taxonomic scope" value="Eukaryota"/>
</dbReference>
<organism evidence="3">
    <name type="scientific">Candida tenuis (strain ATCC 10573 / BCRC 21748 / CBS 615 / JCM 9827 / NBRC 10315 / NRRL Y-1498 / VKM Y-70)</name>
    <name type="common">Yeast</name>
    <name type="synonym">Yamadazyma tenuis</name>
    <dbReference type="NCBI Taxonomy" id="590646"/>
    <lineage>
        <taxon>Eukaryota</taxon>
        <taxon>Fungi</taxon>
        <taxon>Dikarya</taxon>
        <taxon>Ascomycota</taxon>
        <taxon>Saccharomycotina</taxon>
        <taxon>Pichiomycetes</taxon>
        <taxon>Debaryomycetaceae</taxon>
        <taxon>Yamadazyma</taxon>
    </lineage>
</organism>
<dbReference type="PANTHER" id="PTHR47791:SF3">
    <property type="entry name" value="MEIOTICALLY UP-REGULATED GENE 191 PROTEIN"/>
    <property type="match status" value="1"/>
</dbReference>
<dbReference type="GeneID" id="18249683"/>
<keyword evidence="1" id="KW-0732">Signal</keyword>
<dbReference type="InterPro" id="IPR008928">
    <property type="entry name" value="6-hairpin_glycosidase_sf"/>
</dbReference>
<evidence type="ECO:0000256" key="1">
    <source>
        <dbReference type="SAM" id="SignalP"/>
    </source>
</evidence>
<dbReference type="OrthoDB" id="9984024at2759"/>
<dbReference type="EMBL" id="GL996512">
    <property type="protein sequence ID" value="EGV65820.1"/>
    <property type="molecule type" value="Genomic_DNA"/>
</dbReference>
<dbReference type="SUPFAM" id="SSF48208">
    <property type="entry name" value="Six-hairpin glycosidases"/>
    <property type="match status" value="1"/>
</dbReference>
<dbReference type="GO" id="GO:0016798">
    <property type="term" value="F:hydrolase activity, acting on glycosyl bonds"/>
    <property type="evidence" value="ECO:0007669"/>
    <property type="project" value="UniProtKB-KW"/>
</dbReference>
<dbReference type="Proteomes" id="UP000000707">
    <property type="component" value="Unassembled WGS sequence"/>
</dbReference>
<keyword evidence="2" id="KW-0378">Hydrolase</keyword>
<keyword evidence="3" id="KW-1185">Reference proteome</keyword>
<evidence type="ECO:0000313" key="2">
    <source>
        <dbReference type="EMBL" id="EGV65820.1"/>
    </source>
</evidence>
<dbReference type="Gene3D" id="1.50.10.20">
    <property type="match status" value="1"/>
</dbReference>
<dbReference type="Pfam" id="PF03663">
    <property type="entry name" value="Glyco_hydro_76"/>
    <property type="match status" value="1"/>
</dbReference>
<gene>
    <name evidence="2" type="ORF">CANTEDRAFT_133241</name>
</gene>
<dbReference type="HOGENOM" id="CLU_034119_0_0_1"/>
<evidence type="ECO:0000313" key="3">
    <source>
        <dbReference type="Proteomes" id="UP000000707"/>
    </source>
</evidence>
<protein>
    <submittedName>
        <fullName evidence="2">Six-hairpin glycosidase</fullName>
    </submittedName>
</protein>
<reference evidence="2 3" key="1">
    <citation type="journal article" date="2011" name="Proc. Natl. Acad. Sci. U.S.A.">
        <title>Comparative genomics of xylose-fermenting fungi for enhanced biofuel production.</title>
        <authorList>
            <person name="Wohlbach D.J."/>
            <person name="Kuo A."/>
            <person name="Sato T.K."/>
            <person name="Potts K.M."/>
            <person name="Salamov A.A."/>
            <person name="LaButti K.M."/>
            <person name="Sun H."/>
            <person name="Clum A."/>
            <person name="Pangilinan J.L."/>
            <person name="Lindquist E.A."/>
            <person name="Lucas S."/>
            <person name="Lapidus A."/>
            <person name="Jin M."/>
            <person name="Gunawan C."/>
            <person name="Balan V."/>
            <person name="Dale B.E."/>
            <person name="Jeffries T.W."/>
            <person name="Zinkel R."/>
            <person name="Barry K.W."/>
            <person name="Grigoriev I.V."/>
            <person name="Gasch A.P."/>
        </authorList>
    </citation>
    <scope>NUCLEOTIDE SEQUENCE [LARGE SCALE GENOMIC DNA]</scope>
    <source>
        <strain evidence="3">ATCC 10573 / BCRC 21748 / CBS 615 / JCM 9827 / NBRC 10315 / NRRL Y-1498 / VKM Y-70</strain>
    </source>
</reference>
<dbReference type="PANTHER" id="PTHR47791">
    <property type="entry name" value="MEIOTICALLY UP-REGULATED GENE 191 PROTEIN"/>
    <property type="match status" value="1"/>
</dbReference>
<proteinExistence type="predicted"/>
<dbReference type="GO" id="GO:0005975">
    <property type="term" value="P:carbohydrate metabolic process"/>
    <property type="evidence" value="ECO:0007669"/>
    <property type="project" value="InterPro"/>
</dbReference>
<feature type="signal peptide" evidence="1">
    <location>
        <begin position="1"/>
        <end position="16"/>
    </location>
</feature>
<dbReference type="InterPro" id="IPR005198">
    <property type="entry name" value="Glyco_hydro_76"/>
</dbReference>
<sequence length="385" mass="43067">MRFFWLSLASFTCIAAVVIPSPLAVVGRRDLGEYSTSIQAIATESPQYDPSDLAKEMSTNLVNLFYANESNNWSDYCHSTSMPVVWQVAVAGKVMTNTKKPEYLDKAISALNNYRNASGGYSASMSRNGEIYTDDNAQIAWIYAQAYENTKYSKYQNENQNITDFIDGYTTRGGGILWSISGTYIASISTLEEAVAALKLYSSKKDSKYLDIAKANVNWVIDNLLENSTDFIWDGMNQDGSINEGKLTYTIGTMISSCAYLAYYGDSDRDWKAIGVQFGVQFIAGGALNNQFFTNGHINDIIERSHLLFVGIADLVAMTVPTSSYEYDAYQAFKRLVTRESRNLYDEYTSVVRNSSCPTNEYQSLLKYSSLAQVFYEVSRVVDKI</sequence>
<keyword evidence="2" id="KW-0326">Glycosidase</keyword>
<accession>G3AYC6</accession>
<name>G3AYC6_CANTC</name>
<dbReference type="KEGG" id="cten:18249683"/>
<feature type="chain" id="PRO_5040252800" evidence="1">
    <location>
        <begin position="17"/>
        <end position="385"/>
    </location>
</feature>
<dbReference type="InterPro" id="IPR053169">
    <property type="entry name" value="MUG_Protein"/>
</dbReference>